<sequence length="39" mass="4036">MVPRGPPLSAYFEGISARPGALSDDLIALSACLVASELF</sequence>
<evidence type="ECO:0000313" key="1">
    <source>
        <dbReference type="EMBL" id="BAS20786.1"/>
    </source>
</evidence>
<organism evidence="1">
    <name type="scientific">Rothia mucilaginosa</name>
    <dbReference type="NCBI Taxonomy" id="43675"/>
    <lineage>
        <taxon>Bacteria</taxon>
        <taxon>Bacillati</taxon>
        <taxon>Actinomycetota</taxon>
        <taxon>Actinomycetes</taxon>
        <taxon>Micrococcales</taxon>
        <taxon>Micrococcaceae</taxon>
        <taxon>Rothia</taxon>
    </lineage>
</organism>
<proteinExistence type="predicted"/>
<name>A0A0K2S0Z5_9MICC</name>
<protein>
    <submittedName>
        <fullName evidence="1">Uncharacterized protein</fullName>
    </submittedName>
</protein>
<dbReference type="PATRIC" id="fig|43675.28.peg.1575"/>
<dbReference type="AlphaFoldDB" id="A0A0K2S0Z5"/>
<evidence type="ECO:0000313" key="2">
    <source>
        <dbReference type="Proteomes" id="UP000066203"/>
    </source>
</evidence>
<accession>A0A0K2S0Z5</accession>
<gene>
    <name evidence="1" type="ORF">RM6536_1539</name>
</gene>
<dbReference type="Proteomes" id="UP000066203">
    <property type="component" value="Chromosome"/>
</dbReference>
<reference evidence="2" key="1">
    <citation type="submission" date="2015-08" db="EMBL/GenBank/DDBJ databases">
        <title>Complete genome sequence of Rothia mucilaginosa strain NUM-Rm6536.</title>
        <authorList>
            <person name="Nambu T."/>
        </authorList>
    </citation>
    <scope>NUCLEOTIDE SEQUENCE [LARGE SCALE GENOMIC DNA]</scope>
    <source>
        <strain evidence="2">NUM-Rm6536</strain>
    </source>
</reference>
<dbReference type="EMBL" id="AP014938">
    <property type="protein sequence ID" value="BAS20786.1"/>
    <property type="molecule type" value="Genomic_DNA"/>
</dbReference>